<dbReference type="Proteomes" id="UP001597641">
    <property type="component" value="Unassembled WGS sequence"/>
</dbReference>
<feature type="domain" description="B12-binding" evidence="6">
    <location>
        <begin position="228"/>
        <end position="361"/>
    </location>
</feature>
<evidence type="ECO:0000313" key="7">
    <source>
        <dbReference type="EMBL" id="MFD2998775.1"/>
    </source>
</evidence>
<sequence length="364" mass="40364">MGLVRKETAEKISYQELEIATAATDLHYKLEPGLEKRFGKVGRKACLQGVRNHLAYLSEAILASSPALFKDYVTWAQEKLAARNIPANELAVNLNCVKEVLAQRLPIENYVIAAKFMNSALLQLEKKVTKQSSYLREDAPYSKLAYEYLQQLLGGDRSKASKLILKEVEGGASVKDIYLHVFQPVQYEIGRLWQQDKLSVAQEHFCSAATQLIMSQLYAHVSGSEKTGHKLVAACVTGDLHEIGLRMVSDFFEMEGWNTYYLGANTPKRSIIKTLREHKPDLLLLSATMTYHLHELTDLIASIQADAALSQVKVMVGGYPFNAATNLWEEVGADACAADAAEAVEKANILVTDTSGLVQKRKSK</sequence>
<keyword evidence="8" id="KW-1185">Reference proteome</keyword>
<dbReference type="EMBL" id="JBHUOX010000001">
    <property type="protein sequence ID" value="MFD2998775.1"/>
    <property type="molecule type" value="Genomic_DNA"/>
</dbReference>
<organism evidence="7 8">
    <name type="scientific">Pontibacter toksunensis</name>
    <dbReference type="NCBI Taxonomy" id="1332631"/>
    <lineage>
        <taxon>Bacteria</taxon>
        <taxon>Pseudomonadati</taxon>
        <taxon>Bacteroidota</taxon>
        <taxon>Cytophagia</taxon>
        <taxon>Cytophagales</taxon>
        <taxon>Hymenobacteraceae</taxon>
        <taxon>Pontibacter</taxon>
    </lineage>
</organism>
<dbReference type="InterPro" id="IPR050554">
    <property type="entry name" value="Met_Synthase/Corrinoid"/>
</dbReference>
<dbReference type="PANTHER" id="PTHR45833">
    <property type="entry name" value="METHIONINE SYNTHASE"/>
    <property type="match status" value="1"/>
</dbReference>
<evidence type="ECO:0000256" key="1">
    <source>
        <dbReference type="ARBA" id="ARBA00008182"/>
    </source>
</evidence>
<dbReference type="RefSeq" id="WP_377479094.1">
    <property type="nucleotide sequence ID" value="NZ_JBHUOX010000001.1"/>
</dbReference>
<keyword evidence="4" id="KW-0170">Cobalt</keyword>
<dbReference type="SUPFAM" id="SSF52242">
    <property type="entry name" value="Cobalamin (vitamin B12)-binding domain"/>
    <property type="match status" value="1"/>
</dbReference>
<dbReference type="InterPro" id="IPR009050">
    <property type="entry name" value="Globin-like_sf"/>
</dbReference>
<gene>
    <name evidence="7" type="ORF">ACFS7Z_00255</name>
</gene>
<evidence type="ECO:0000256" key="3">
    <source>
        <dbReference type="ARBA" id="ARBA00022991"/>
    </source>
</evidence>
<dbReference type="InterPro" id="IPR006158">
    <property type="entry name" value="Cobalamin-bd"/>
</dbReference>
<dbReference type="InterPro" id="IPR038719">
    <property type="entry name" value="Phycobilisome_asu/bsu_sf"/>
</dbReference>
<dbReference type="InterPro" id="IPR036594">
    <property type="entry name" value="Meth_synthase_dom"/>
</dbReference>
<dbReference type="Gene3D" id="1.10.490.20">
    <property type="entry name" value="Phycocyanins"/>
    <property type="match status" value="1"/>
</dbReference>
<protein>
    <submittedName>
        <fullName evidence="7">Cobalamin-dependent protein</fullName>
    </submittedName>
</protein>
<dbReference type="Gene3D" id="1.10.1240.10">
    <property type="entry name" value="Methionine synthase domain"/>
    <property type="match status" value="1"/>
</dbReference>
<accession>A0ABW6BM16</accession>
<dbReference type="Pfam" id="PF02607">
    <property type="entry name" value="B12-binding_2"/>
    <property type="match status" value="1"/>
</dbReference>
<dbReference type="InterPro" id="IPR036724">
    <property type="entry name" value="Cobalamin-bd_sf"/>
</dbReference>
<proteinExistence type="inferred from homology"/>
<dbReference type="SUPFAM" id="SSF46458">
    <property type="entry name" value="Globin-like"/>
    <property type="match status" value="1"/>
</dbReference>
<dbReference type="PROSITE" id="PS51332">
    <property type="entry name" value="B12_BINDING"/>
    <property type="match status" value="1"/>
</dbReference>
<keyword evidence="3" id="KW-0157">Chromophore</keyword>
<keyword evidence="2" id="KW-0479">Metal-binding</keyword>
<dbReference type="Gene3D" id="3.40.50.280">
    <property type="entry name" value="Cobalamin-binding domain"/>
    <property type="match status" value="1"/>
</dbReference>
<evidence type="ECO:0000313" key="8">
    <source>
        <dbReference type="Proteomes" id="UP001597641"/>
    </source>
</evidence>
<dbReference type="PANTHER" id="PTHR45833:SF1">
    <property type="entry name" value="METHIONINE SYNTHASE"/>
    <property type="match status" value="1"/>
</dbReference>
<evidence type="ECO:0000256" key="5">
    <source>
        <dbReference type="ARBA" id="ARBA00023307"/>
    </source>
</evidence>
<evidence type="ECO:0000256" key="2">
    <source>
        <dbReference type="ARBA" id="ARBA00022723"/>
    </source>
</evidence>
<comment type="caution">
    <text evidence="7">The sequence shown here is derived from an EMBL/GenBank/DDBJ whole genome shotgun (WGS) entry which is preliminary data.</text>
</comment>
<name>A0ABW6BM16_9BACT</name>
<dbReference type="Pfam" id="PF02310">
    <property type="entry name" value="B12-binding"/>
    <property type="match status" value="1"/>
</dbReference>
<comment type="similarity">
    <text evidence="1">Belongs to the phycobiliprotein family.</text>
</comment>
<evidence type="ECO:0000256" key="4">
    <source>
        <dbReference type="ARBA" id="ARBA00023285"/>
    </source>
</evidence>
<reference evidence="8" key="1">
    <citation type="journal article" date="2019" name="Int. J. Syst. Evol. Microbiol.">
        <title>The Global Catalogue of Microorganisms (GCM) 10K type strain sequencing project: providing services to taxonomists for standard genome sequencing and annotation.</title>
        <authorList>
            <consortium name="The Broad Institute Genomics Platform"/>
            <consortium name="The Broad Institute Genome Sequencing Center for Infectious Disease"/>
            <person name="Wu L."/>
            <person name="Ma J."/>
        </authorList>
    </citation>
    <scope>NUCLEOTIDE SEQUENCE [LARGE SCALE GENOMIC DNA]</scope>
    <source>
        <strain evidence="8">KCTC 23984</strain>
    </source>
</reference>
<dbReference type="InterPro" id="IPR003759">
    <property type="entry name" value="Cbl-bd_cap"/>
</dbReference>
<keyword evidence="5" id="KW-0089">Bile pigment</keyword>
<evidence type="ECO:0000259" key="6">
    <source>
        <dbReference type="PROSITE" id="PS51332"/>
    </source>
</evidence>